<accession>A0A1I8N352</accession>
<dbReference type="SUPFAM" id="SSF49777">
    <property type="entry name" value="PEBP-like"/>
    <property type="match status" value="1"/>
</dbReference>
<dbReference type="eggNOG" id="KOG3346">
    <property type="taxonomic scope" value="Eukaryota"/>
</dbReference>
<dbReference type="Proteomes" id="UP001652621">
    <property type="component" value="Unplaced"/>
</dbReference>
<reference evidence="2" key="1">
    <citation type="submission" date="2020-05" db="UniProtKB">
        <authorList>
            <consortium name="EnsemblMetazoa"/>
        </authorList>
    </citation>
    <scope>IDENTIFICATION</scope>
    <source>
        <strain evidence="2">Aabys</strain>
    </source>
</reference>
<dbReference type="VEuPathDB" id="VectorBase:MDOA011051"/>
<dbReference type="CDD" id="cd00866">
    <property type="entry name" value="PEBP_euk"/>
    <property type="match status" value="1"/>
</dbReference>
<protein>
    <submittedName>
        <fullName evidence="4">Protein D2</fullName>
    </submittedName>
</protein>
<dbReference type="RefSeq" id="XP_005184258.1">
    <property type="nucleotide sequence ID" value="XM_005184201.3"/>
</dbReference>
<dbReference type="AlphaFoldDB" id="A0A1I8N352"/>
<dbReference type="OrthoDB" id="2506647at2759"/>
<name>A0A1I8N352_MUSDO</name>
<proteinExistence type="inferred from homology"/>
<dbReference type="Gene3D" id="3.90.280.10">
    <property type="entry name" value="PEBP-like"/>
    <property type="match status" value="1"/>
</dbReference>
<organism evidence="2">
    <name type="scientific">Musca domestica</name>
    <name type="common">House fly</name>
    <dbReference type="NCBI Taxonomy" id="7370"/>
    <lineage>
        <taxon>Eukaryota</taxon>
        <taxon>Metazoa</taxon>
        <taxon>Ecdysozoa</taxon>
        <taxon>Arthropoda</taxon>
        <taxon>Hexapoda</taxon>
        <taxon>Insecta</taxon>
        <taxon>Pterygota</taxon>
        <taxon>Neoptera</taxon>
        <taxon>Endopterygota</taxon>
        <taxon>Diptera</taxon>
        <taxon>Brachycera</taxon>
        <taxon>Muscomorpha</taxon>
        <taxon>Muscoidea</taxon>
        <taxon>Muscidae</taxon>
        <taxon>Musca</taxon>
    </lineage>
</organism>
<evidence type="ECO:0000256" key="1">
    <source>
        <dbReference type="ARBA" id="ARBA00007091"/>
    </source>
</evidence>
<dbReference type="KEGG" id="mde:101897110"/>
<keyword evidence="3" id="KW-1185">Reference proteome</keyword>
<dbReference type="PROSITE" id="PS01220">
    <property type="entry name" value="PBP"/>
    <property type="match status" value="1"/>
</dbReference>
<dbReference type="EnsemblMetazoa" id="MDOA011051-RA">
    <property type="protein sequence ID" value="MDOA011051-PA"/>
    <property type="gene ID" value="MDOA011051"/>
</dbReference>
<evidence type="ECO:0000313" key="3">
    <source>
        <dbReference type="Proteomes" id="UP001652621"/>
    </source>
</evidence>
<gene>
    <name evidence="2" type="primary">101897110</name>
    <name evidence="4" type="synonym">LOC101897110</name>
</gene>
<dbReference type="STRING" id="7370.A0A1I8N352"/>
<dbReference type="InterPro" id="IPR036610">
    <property type="entry name" value="PEBP-like_sf"/>
</dbReference>
<evidence type="ECO:0000313" key="2">
    <source>
        <dbReference type="EnsemblMetazoa" id="MDOA011051-PA"/>
    </source>
</evidence>
<dbReference type="InterPro" id="IPR008914">
    <property type="entry name" value="PEBP"/>
</dbReference>
<dbReference type="VEuPathDB" id="VectorBase:MDOMA2_010147"/>
<comment type="similarity">
    <text evidence="1">Belongs to the phosphatidylethanolamine-binding protein family.</text>
</comment>
<sequence length="181" mass="20196">MDAGGIIPDIIDTKPGTVAKVVYPGDVKVELGKELTPTQVKDTPEVTWEADDNSLYTLLMVDPDAPSRQEPSYREALHWLVINIPGNKVSKGQVVAEYIGSGPPEGTGLHRYVFLVFKQEENISTDKFITRTSLEGRLNVKTRDYIAKYKLGDPIAGNYYEAKYDDFVPSLMSQFKSNDHV</sequence>
<dbReference type="InterPro" id="IPR001858">
    <property type="entry name" value="Phosphatidylethanolamine-bd_CS"/>
</dbReference>
<dbReference type="Pfam" id="PF01161">
    <property type="entry name" value="PBP"/>
    <property type="match status" value="1"/>
</dbReference>
<dbReference type="InterPro" id="IPR035810">
    <property type="entry name" value="PEBP_euk"/>
</dbReference>
<reference evidence="4" key="2">
    <citation type="submission" date="2025-04" db="UniProtKB">
        <authorList>
            <consortium name="RefSeq"/>
        </authorList>
    </citation>
    <scope>IDENTIFICATION</scope>
    <source>
        <strain evidence="4">Aabys</strain>
    </source>
</reference>
<dbReference type="GeneID" id="101897110"/>
<evidence type="ECO:0000313" key="4">
    <source>
        <dbReference type="RefSeq" id="XP_005184258.1"/>
    </source>
</evidence>
<dbReference type="PANTHER" id="PTHR11362">
    <property type="entry name" value="PHOSPHATIDYLETHANOLAMINE-BINDING PROTEIN"/>
    <property type="match status" value="1"/>
</dbReference>
<dbReference type="PANTHER" id="PTHR11362:SF82">
    <property type="entry name" value="PHOSPHATIDYLETHANOLAMINE-BINDING PROTEIN 4"/>
    <property type="match status" value="1"/>
</dbReference>